<protein>
    <submittedName>
        <fullName evidence="2">Uncharacterized protein</fullName>
    </submittedName>
</protein>
<dbReference type="VEuPathDB" id="FungiDB:TEQG_03755"/>
<gene>
    <name evidence="2" type="ORF">TEQG_03755</name>
</gene>
<evidence type="ECO:0000256" key="1">
    <source>
        <dbReference type="SAM" id="MobiDB-lite"/>
    </source>
</evidence>
<evidence type="ECO:0000313" key="3">
    <source>
        <dbReference type="Proteomes" id="UP000009169"/>
    </source>
</evidence>
<accession>F2PSP3</accession>
<evidence type="ECO:0000313" key="2">
    <source>
        <dbReference type="EMBL" id="EGE04911.1"/>
    </source>
</evidence>
<dbReference type="EMBL" id="DS995736">
    <property type="protein sequence ID" value="EGE04911.1"/>
    <property type="molecule type" value="Genomic_DNA"/>
</dbReference>
<reference evidence="3" key="1">
    <citation type="journal article" date="2012" name="MBio">
        <title>Comparative genome analysis of Trichophyton rubrum and related dermatophytes reveals candidate genes involved in infection.</title>
        <authorList>
            <person name="Martinez D.A."/>
            <person name="Oliver B.G."/>
            <person name="Graeser Y."/>
            <person name="Goldberg J.M."/>
            <person name="Li W."/>
            <person name="Martinez-Rossi N.M."/>
            <person name="Monod M."/>
            <person name="Shelest E."/>
            <person name="Barton R.C."/>
            <person name="Birch E."/>
            <person name="Brakhage A.A."/>
            <person name="Chen Z."/>
            <person name="Gurr S.J."/>
            <person name="Heiman D."/>
            <person name="Heitman J."/>
            <person name="Kosti I."/>
            <person name="Rossi A."/>
            <person name="Saif S."/>
            <person name="Samalova M."/>
            <person name="Saunders C.W."/>
            <person name="Shea T."/>
            <person name="Summerbell R.C."/>
            <person name="Xu J."/>
            <person name="Young S."/>
            <person name="Zeng Q."/>
            <person name="Birren B.W."/>
            <person name="Cuomo C.A."/>
            <person name="White T.C."/>
        </authorList>
    </citation>
    <scope>NUCLEOTIDE SEQUENCE [LARGE SCALE GENOMIC DNA]</scope>
    <source>
        <strain evidence="3">ATCC MYA-4606 / CBS 127.97</strain>
    </source>
</reference>
<dbReference type="Proteomes" id="UP000009169">
    <property type="component" value="Unassembled WGS sequence"/>
</dbReference>
<feature type="region of interest" description="Disordered" evidence="1">
    <location>
        <begin position="70"/>
        <end position="94"/>
    </location>
</feature>
<keyword evidence="3" id="KW-1185">Reference proteome</keyword>
<dbReference type="AlphaFoldDB" id="F2PSP3"/>
<organism evidence="2 3">
    <name type="scientific">Trichophyton equinum (strain ATCC MYA-4606 / CBS 127.97)</name>
    <name type="common">Horse ringworm fungus</name>
    <dbReference type="NCBI Taxonomy" id="559882"/>
    <lineage>
        <taxon>Eukaryota</taxon>
        <taxon>Fungi</taxon>
        <taxon>Dikarya</taxon>
        <taxon>Ascomycota</taxon>
        <taxon>Pezizomycotina</taxon>
        <taxon>Eurotiomycetes</taxon>
        <taxon>Eurotiomycetidae</taxon>
        <taxon>Onygenales</taxon>
        <taxon>Arthrodermataceae</taxon>
        <taxon>Trichophyton</taxon>
    </lineage>
</organism>
<proteinExistence type="predicted"/>
<dbReference type="HOGENOM" id="CLU_2387734_0_0_1"/>
<sequence length="94" mass="11228">MPWKAKRRRSKSRGKETKIRFQKLLSPFGQPRRVKREQRAAPPEWQAGRFQLRAAGYLESIFFSPPCNARAPQHLRRHYNRSKQDANKLASRRR</sequence>
<name>F2PSP3_TRIEC</name>